<dbReference type="EMBL" id="CP006254">
    <property type="protein sequence ID" value="AGT31703.1"/>
    <property type="molecule type" value="Genomic_DNA"/>
</dbReference>
<keyword evidence="2" id="KW-1185">Reference proteome</keyword>
<evidence type="ECO:0000313" key="2">
    <source>
        <dbReference type="Proteomes" id="UP000015500"/>
    </source>
</evidence>
<dbReference type="Proteomes" id="UP000015500">
    <property type="component" value="Chromosome"/>
</dbReference>
<dbReference type="HOGENOM" id="CLU_3328301_0_0_9"/>
<sequence length="38" mass="4551">MRNSIEKKLREKGIKCSGQELMMLEHKSSAQLLERERY</sequence>
<evidence type="ECO:0000313" key="1">
    <source>
        <dbReference type="EMBL" id="AGT31703.1"/>
    </source>
</evidence>
<dbReference type="AlphaFoldDB" id="S5ZMT8"/>
<gene>
    <name evidence="1" type="ORF">M493_07070</name>
</gene>
<protein>
    <submittedName>
        <fullName evidence="1">Uncharacterized protein</fullName>
    </submittedName>
</protein>
<proteinExistence type="predicted"/>
<name>S5ZMT8_GEOG3</name>
<dbReference type="STRING" id="1921421.M493_07070"/>
<reference evidence="1 2" key="1">
    <citation type="journal article" date="2014" name="Genome Announc.">
        <title>Complete Genome Sequence of the Thermophilic Polychlorinated Biphenyl Degrader Geobacillus sp. Strain JF8 (NBRC 109937).</title>
        <authorList>
            <person name="Shintani M."/>
            <person name="Ohtsubo Y."/>
            <person name="Fukuda K."/>
            <person name="Hosoyama A."/>
            <person name="Ohji S."/>
            <person name="Yamazoe A."/>
            <person name="Fujita N."/>
            <person name="Nagata Y."/>
            <person name="Tsuda M."/>
            <person name="Hatta T."/>
            <person name="Kimbara K."/>
        </authorList>
    </citation>
    <scope>NUCLEOTIDE SEQUENCE [LARGE SCALE GENOMIC DNA]</scope>
    <source>
        <strain evidence="1 2">JF8</strain>
    </source>
</reference>
<organism evidence="1 2">
    <name type="scientific">Geobacillus genomosp. 3</name>
    <dbReference type="NCBI Taxonomy" id="1921421"/>
    <lineage>
        <taxon>Bacteria</taxon>
        <taxon>Bacillati</taxon>
        <taxon>Bacillota</taxon>
        <taxon>Bacilli</taxon>
        <taxon>Bacillales</taxon>
        <taxon>Anoxybacillaceae</taxon>
        <taxon>Geobacillus</taxon>
    </lineage>
</organism>
<accession>S5ZMT8</accession>
<dbReference type="KEGG" id="gjf:M493_07070"/>
<dbReference type="PATRIC" id="fig|1345697.3.peg.1329"/>